<comment type="similarity">
    <text evidence="2">Belongs to the DEAD box helicase family. DDX54/DBP10 subfamily.</text>
</comment>
<evidence type="ECO:0000256" key="12">
    <source>
        <dbReference type="SAM" id="MobiDB-lite"/>
    </source>
</evidence>
<feature type="domain" description="DEAD-box RNA helicase Q" evidence="15">
    <location>
        <begin position="71"/>
        <end position="99"/>
    </location>
</feature>
<feature type="domain" description="Helicase ATP-binding" evidence="13">
    <location>
        <begin position="102"/>
        <end position="274"/>
    </location>
</feature>
<dbReference type="EMBL" id="JARKIK010000060">
    <property type="protein sequence ID" value="KAK8731686.1"/>
    <property type="molecule type" value="Genomic_DNA"/>
</dbReference>
<dbReference type="FunFam" id="3.40.50.300:FF:000865">
    <property type="entry name" value="ATP-dependent RNA helicase DDX54"/>
    <property type="match status" value="1"/>
</dbReference>
<dbReference type="InterPro" id="IPR033517">
    <property type="entry name" value="DDX54/DBP10_DEAD-box_helicase"/>
</dbReference>
<evidence type="ECO:0000313" key="17">
    <source>
        <dbReference type="Proteomes" id="UP001445076"/>
    </source>
</evidence>
<dbReference type="InterPro" id="IPR027417">
    <property type="entry name" value="P-loop_NTPase"/>
</dbReference>
<gene>
    <name evidence="16" type="ORF">OTU49_007419</name>
</gene>
<organism evidence="16 17">
    <name type="scientific">Cherax quadricarinatus</name>
    <name type="common">Australian red claw crayfish</name>
    <dbReference type="NCBI Taxonomy" id="27406"/>
    <lineage>
        <taxon>Eukaryota</taxon>
        <taxon>Metazoa</taxon>
        <taxon>Ecdysozoa</taxon>
        <taxon>Arthropoda</taxon>
        <taxon>Crustacea</taxon>
        <taxon>Multicrustacea</taxon>
        <taxon>Malacostraca</taxon>
        <taxon>Eumalacostraca</taxon>
        <taxon>Eucarida</taxon>
        <taxon>Decapoda</taxon>
        <taxon>Pleocyemata</taxon>
        <taxon>Astacidea</taxon>
        <taxon>Parastacoidea</taxon>
        <taxon>Parastacidae</taxon>
        <taxon>Cherax</taxon>
    </lineage>
</organism>
<keyword evidence="17" id="KW-1185">Reference proteome</keyword>
<dbReference type="GO" id="GO:0016787">
    <property type="term" value="F:hydrolase activity"/>
    <property type="evidence" value="ECO:0007669"/>
    <property type="project" value="UniProtKB-KW"/>
</dbReference>
<dbReference type="PROSITE" id="PS51195">
    <property type="entry name" value="Q_MOTIF"/>
    <property type="match status" value="1"/>
</dbReference>
<feature type="compositionally biased region" description="Basic residues" evidence="12">
    <location>
        <begin position="836"/>
        <end position="860"/>
    </location>
</feature>
<dbReference type="GO" id="GO:0005730">
    <property type="term" value="C:nucleolus"/>
    <property type="evidence" value="ECO:0007669"/>
    <property type="project" value="UniProtKB-SubCell"/>
</dbReference>
<dbReference type="InterPro" id="IPR012541">
    <property type="entry name" value="DBP10_C"/>
</dbReference>
<reference evidence="16 17" key="1">
    <citation type="journal article" date="2024" name="BMC Genomics">
        <title>Genome assembly of redclaw crayfish (Cherax quadricarinatus) provides insights into its immune adaptation and hypoxia tolerance.</title>
        <authorList>
            <person name="Liu Z."/>
            <person name="Zheng J."/>
            <person name="Li H."/>
            <person name="Fang K."/>
            <person name="Wang S."/>
            <person name="He J."/>
            <person name="Zhou D."/>
            <person name="Weng S."/>
            <person name="Chi M."/>
            <person name="Gu Z."/>
            <person name="He J."/>
            <person name="Li F."/>
            <person name="Wang M."/>
        </authorList>
    </citation>
    <scope>NUCLEOTIDE SEQUENCE [LARGE SCALE GENOMIC DNA]</scope>
    <source>
        <strain evidence="16">ZL_2023a</strain>
    </source>
</reference>
<dbReference type="CDD" id="cd17959">
    <property type="entry name" value="DEADc_DDX54"/>
    <property type="match status" value="1"/>
</dbReference>
<evidence type="ECO:0000256" key="8">
    <source>
        <dbReference type="ARBA" id="ARBA00022884"/>
    </source>
</evidence>
<dbReference type="GO" id="GO:0003723">
    <property type="term" value="F:RNA binding"/>
    <property type="evidence" value="ECO:0007669"/>
    <property type="project" value="UniProtKB-KW"/>
</dbReference>
<dbReference type="InterPro" id="IPR050079">
    <property type="entry name" value="DEAD_box_RNA_helicase"/>
</dbReference>
<feature type="region of interest" description="Disordered" evidence="12">
    <location>
        <begin position="612"/>
        <end position="672"/>
    </location>
</feature>
<comment type="caution">
    <text evidence="16">The sequence shown here is derived from an EMBL/GenBank/DDBJ whole genome shotgun (WGS) entry which is preliminary data.</text>
</comment>
<dbReference type="GO" id="GO:0003724">
    <property type="term" value="F:RNA helicase activity"/>
    <property type="evidence" value="ECO:0007669"/>
    <property type="project" value="UniProtKB-EC"/>
</dbReference>
<keyword evidence="7" id="KW-0067">ATP-binding</keyword>
<evidence type="ECO:0000259" key="15">
    <source>
        <dbReference type="PROSITE" id="PS51195"/>
    </source>
</evidence>
<evidence type="ECO:0000259" key="14">
    <source>
        <dbReference type="PROSITE" id="PS51194"/>
    </source>
</evidence>
<dbReference type="Pfam" id="PF00271">
    <property type="entry name" value="Helicase_C"/>
    <property type="match status" value="1"/>
</dbReference>
<feature type="non-terminal residue" evidence="16">
    <location>
        <position position="1"/>
    </location>
</feature>
<evidence type="ECO:0000256" key="9">
    <source>
        <dbReference type="ARBA" id="ARBA00023242"/>
    </source>
</evidence>
<evidence type="ECO:0000259" key="13">
    <source>
        <dbReference type="PROSITE" id="PS51192"/>
    </source>
</evidence>
<comment type="catalytic activity">
    <reaction evidence="10">
        <text>ATP + H2O = ADP + phosphate + H(+)</text>
        <dbReference type="Rhea" id="RHEA:13065"/>
        <dbReference type="ChEBI" id="CHEBI:15377"/>
        <dbReference type="ChEBI" id="CHEBI:15378"/>
        <dbReference type="ChEBI" id="CHEBI:30616"/>
        <dbReference type="ChEBI" id="CHEBI:43474"/>
        <dbReference type="ChEBI" id="CHEBI:456216"/>
        <dbReference type="EC" id="3.6.4.13"/>
    </reaction>
</comment>
<dbReference type="Pfam" id="PF00270">
    <property type="entry name" value="DEAD"/>
    <property type="match status" value="1"/>
</dbReference>
<sequence length="887" mass="101971">NNKNKNSCATRVREIFTNILEISYSKKNKGFNMAEELEGWGATDAPVDGYASEGELDTRKLMAKSRKKKSGGFQSMGLSGPVFKGIMKKGYKVPTPIQRKTIPLILEGKDVVAMARTGSGKTACFLIPLFEKLKTHSAQTGARGLILSPTRELALQTLKFTKELGCYTGLRAAVVLGGYSLEGQFAALHENPDIIIATPGRLVHVCVEMNLKLQSIEYVVFDEADRLYEMGFAEQLTEILKRLPEVRQTLLFSATLPKMLVEFARAGLTDPVLIRLDVEHVLSENLKMAFFKCNPEDKLPLLFHLLQYIISGYQQTVIFAATKHHVEYLHMALTMANIQNTYCYSDLDSSARKINVAKFQTRKVRCLIVTDVAARGIDIPLLDNVINFNFPAKPKLFVHRVGRVARAGRTGVAYSFVAADEAPYLLDLHLFLSKELRIAPHPPDKSMIDDWNYMYGSVPQTLLDNETEQINYMNKTSTEFASMKKVIGNAYKQYVKSRPAPSSESIKRMKENHVVCTVGLHPLLINDSNDMEKRRLEMLHTLKTLQPKGTIFEIMKTQKKESVQVVNTMKQKREYDGKRIENFYKNLQLQQAAREEKEEITKQVTEKLKKLEQSTEEEVQNTFSSIVTRGKKKKNLDAQEPKKSLKRKVSAENNEQIQSKRKKNKENQEFRDKQFYLPYSRDDDFAEQGYSLGTSFQKEANEAVIELTQDDDTGRKQTKNLHRWDRNQKKFVGTQDQRKRIKTESGVWISASYKTNRYEKWIEKGKKKAEENSDEEDDVEERNSRKRNQKLQAFGKRSYGKAHPLLRDKQGPKCKKPPKRELKTDDEIIKETNRKWREHKKHVEGRMRRLSKMAGKKKMQAKSQKTEQNGKKVHFNNRKHDKGKKRH</sequence>
<evidence type="ECO:0000256" key="7">
    <source>
        <dbReference type="ARBA" id="ARBA00022840"/>
    </source>
</evidence>
<keyword evidence="9" id="KW-0539">Nucleus</keyword>
<dbReference type="PROSITE" id="PS00039">
    <property type="entry name" value="DEAD_ATP_HELICASE"/>
    <property type="match status" value="1"/>
</dbReference>
<dbReference type="EC" id="3.6.4.13" evidence="3"/>
<evidence type="ECO:0000256" key="5">
    <source>
        <dbReference type="ARBA" id="ARBA00022801"/>
    </source>
</evidence>
<dbReference type="InterPro" id="IPR001650">
    <property type="entry name" value="Helicase_C-like"/>
</dbReference>
<protein>
    <recommendedName>
        <fullName evidence="3">RNA helicase</fullName>
        <ecNumber evidence="3">3.6.4.13</ecNumber>
    </recommendedName>
</protein>
<dbReference type="Proteomes" id="UP001445076">
    <property type="component" value="Unassembled WGS sequence"/>
</dbReference>
<dbReference type="GO" id="GO:0005829">
    <property type="term" value="C:cytosol"/>
    <property type="evidence" value="ECO:0007669"/>
    <property type="project" value="TreeGrafter"/>
</dbReference>
<dbReference type="InterPro" id="IPR011545">
    <property type="entry name" value="DEAD/DEAH_box_helicase_dom"/>
</dbReference>
<evidence type="ECO:0000256" key="3">
    <source>
        <dbReference type="ARBA" id="ARBA00012552"/>
    </source>
</evidence>
<proteinExistence type="inferred from homology"/>
<dbReference type="SMART" id="SM00487">
    <property type="entry name" value="DEXDc"/>
    <property type="match status" value="1"/>
</dbReference>
<dbReference type="SMART" id="SM00490">
    <property type="entry name" value="HELICc"/>
    <property type="match status" value="1"/>
</dbReference>
<dbReference type="PROSITE" id="PS51192">
    <property type="entry name" value="HELICASE_ATP_BIND_1"/>
    <property type="match status" value="1"/>
</dbReference>
<dbReference type="SUPFAM" id="SSF52540">
    <property type="entry name" value="P-loop containing nucleoside triphosphate hydrolases"/>
    <property type="match status" value="2"/>
</dbReference>
<dbReference type="PANTHER" id="PTHR47959:SF8">
    <property type="entry name" value="RNA HELICASE"/>
    <property type="match status" value="1"/>
</dbReference>
<keyword evidence="8" id="KW-0694">RNA-binding</keyword>
<dbReference type="Pfam" id="PF08147">
    <property type="entry name" value="DBP10CT"/>
    <property type="match status" value="1"/>
</dbReference>
<evidence type="ECO:0000256" key="6">
    <source>
        <dbReference type="ARBA" id="ARBA00022806"/>
    </source>
</evidence>
<dbReference type="InterPro" id="IPR000629">
    <property type="entry name" value="RNA-helicase_DEAD-box_CS"/>
</dbReference>
<dbReference type="InterPro" id="IPR014001">
    <property type="entry name" value="Helicase_ATP-bd"/>
</dbReference>
<keyword evidence="5" id="KW-0378">Hydrolase</keyword>
<dbReference type="AlphaFoldDB" id="A0AAW0WWA8"/>
<evidence type="ECO:0000256" key="4">
    <source>
        <dbReference type="ARBA" id="ARBA00022741"/>
    </source>
</evidence>
<accession>A0AAW0WWA8</accession>
<keyword evidence="6" id="KW-0347">Helicase</keyword>
<evidence type="ECO:0000256" key="11">
    <source>
        <dbReference type="PROSITE-ProRule" id="PRU00552"/>
    </source>
</evidence>
<evidence type="ECO:0000256" key="10">
    <source>
        <dbReference type="ARBA" id="ARBA00047984"/>
    </source>
</evidence>
<evidence type="ECO:0000256" key="2">
    <source>
        <dbReference type="ARBA" id="ARBA00010379"/>
    </source>
</evidence>
<feature type="region of interest" description="Disordered" evidence="12">
    <location>
        <begin position="760"/>
        <end position="887"/>
    </location>
</feature>
<feature type="compositionally biased region" description="Basic and acidic residues" evidence="12">
    <location>
        <begin position="760"/>
        <end position="771"/>
    </location>
</feature>
<name>A0AAW0WWA8_CHEQU</name>
<feature type="domain" description="Helicase C-terminal" evidence="14">
    <location>
        <begin position="304"/>
        <end position="447"/>
    </location>
</feature>
<dbReference type="CDD" id="cd18787">
    <property type="entry name" value="SF2_C_DEAD"/>
    <property type="match status" value="1"/>
</dbReference>
<dbReference type="InterPro" id="IPR014014">
    <property type="entry name" value="RNA_helicase_DEAD_Q_motif"/>
</dbReference>
<dbReference type="GO" id="GO:0005524">
    <property type="term" value="F:ATP binding"/>
    <property type="evidence" value="ECO:0007669"/>
    <property type="project" value="UniProtKB-KW"/>
</dbReference>
<feature type="compositionally biased region" description="Basic residues" evidence="12">
    <location>
        <begin position="871"/>
        <end position="887"/>
    </location>
</feature>
<dbReference type="PROSITE" id="PS51194">
    <property type="entry name" value="HELICASE_CTER"/>
    <property type="match status" value="1"/>
</dbReference>
<feature type="compositionally biased region" description="Basic and acidic residues" evidence="12">
    <location>
        <begin position="819"/>
        <end position="835"/>
    </location>
</feature>
<feature type="short sequence motif" description="Q motif" evidence="11">
    <location>
        <begin position="71"/>
        <end position="99"/>
    </location>
</feature>
<keyword evidence="4" id="KW-0547">Nucleotide-binding</keyword>
<comment type="subcellular location">
    <subcellularLocation>
        <location evidence="1">Nucleus</location>
        <location evidence="1">Nucleolus</location>
    </subcellularLocation>
</comment>
<dbReference type="PANTHER" id="PTHR47959">
    <property type="entry name" value="ATP-DEPENDENT RNA HELICASE RHLE-RELATED"/>
    <property type="match status" value="1"/>
</dbReference>
<evidence type="ECO:0000256" key="1">
    <source>
        <dbReference type="ARBA" id="ARBA00004604"/>
    </source>
</evidence>
<evidence type="ECO:0000313" key="16">
    <source>
        <dbReference type="EMBL" id="KAK8731686.1"/>
    </source>
</evidence>
<dbReference type="Gene3D" id="3.40.50.300">
    <property type="entry name" value="P-loop containing nucleotide triphosphate hydrolases"/>
    <property type="match status" value="2"/>
</dbReference>
<dbReference type="SMART" id="SM01123">
    <property type="entry name" value="DBP10CT"/>
    <property type="match status" value="1"/>
</dbReference>